<dbReference type="PANTHER" id="PTHR32428:SF2">
    <property type="entry name" value="TARGET OF RAPAMYCIN COMPLEX 2 SUBUNIT BIT61-RELATED"/>
    <property type="match status" value="1"/>
</dbReference>
<gene>
    <name evidence="1" type="ORF">HDU87_000290</name>
</gene>
<dbReference type="Proteomes" id="UP001212152">
    <property type="component" value="Unassembled WGS sequence"/>
</dbReference>
<dbReference type="GO" id="GO:0031932">
    <property type="term" value="C:TORC2 complex"/>
    <property type="evidence" value="ECO:0007669"/>
    <property type="project" value="TreeGrafter"/>
</dbReference>
<reference evidence="1" key="1">
    <citation type="submission" date="2020-05" db="EMBL/GenBank/DDBJ databases">
        <title>Phylogenomic resolution of chytrid fungi.</title>
        <authorList>
            <person name="Stajich J.E."/>
            <person name="Amses K."/>
            <person name="Simmons R."/>
            <person name="Seto K."/>
            <person name="Myers J."/>
            <person name="Bonds A."/>
            <person name="Quandt C.A."/>
            <person name="Barry K."/>
            <person name="Liu P."/>
            <person name="Grigoriev I."/>
            <person name="Longcore J.E."/>
            <person name="James T.Y."/>
        </authorList>
    </citation>
    <scope>NUCLEOTIDE SEQUENCE</scope>
    <source>
        <strain evidence="1">JEL0379</strain>
    </source>
</reference>
<dbReference type="GO" id="GO:0038203">
    <property type="term" value="P:TORC2 signaling"/>
    <property type="evidence" value="ECO:0007669"/>
    <property type="project" value="TreeGrafter"/>
</dbReference>
<accession>A0AAD5XV66</accession>
<evidence type="ECO:0000313" key="2">
    <source>
        <dbReference type="Proteomes" id="UP001212152"/>
    </source>
</evidence>
<proteinExistence type="predicted"/>
<comment type="caution">
    <text evidence="1">The sequence shown here is derived from an EMBL/GenBank/DDBJ whole genome shotgun (WGS) entry which is preliminary data.</text>
</comment>
<name>A0AAD5XV66_9FUNG</name>
<sequence length="215" mass="23834">MSRANAWQALSTKVLPLFNGQGLRGHMEDMNELVSTWLGESYSSQAINDDLNEMLTTGLLTLSTKLAAVGDEGLANRIVEVWSFFFTTVVPYLQGVFLPVRTQWRLADADPPDVRMLTLCGFRDQILLPLSGRMVECFPRLSTDIENGRKVNDTASRLMQMLCIASGLPGPVERQKVVTSLLLDFKQTMMGSKKEAEATNRNSMALYGSRVHASS</sequence>
<protein>
    <submittedName>
        <fullName evidence="1">Uncharacterized protein</fullName>
    </submittedName>
</protein>
<dbReference type="EMBL" id="JADGJQ010000001">
    <property type="protein sequence ID" value="KAJ3185666.1"/>
    <property type="molecule type" value="Genomic_DNA"/>
</dbReference>
<evidence type="ECO:0000313" key="1">
    <source>
        <dbReference type="EMBL" id="KAJ3185666.1"/>
    </source>
</evidence>
<keyword evidence="2" id="KW-1185">Reference proteome</keyword>
<organism evidence="1 2">
    <name type="scientific">Geranomyces variabilis</name>
    <dbReference type="NCBI Taxonomy" id="109894"/>
    <lineage>
        <taxon>Eukaryota</taxon>
        <taxon>Fungi</taxon>
        <taxon>Fungi incertae sedis</taxon>
        <taxon>Chytridiomycota</taxon>
        <taxon>Chytridiomycota incertae sedis</taxon>
        <taxon>Chytridiomycetes</taxon>
        <taxon>Spizellomycetales</taxon>
        <taxon>Powellomycetaceae</taxon>
        <taxon>Geranomyces</taxon>
    </lineage>
</organism>
<dbReference type="InterPro" id="IPR016159">
    <property type="entry name" value="Cullin_repeat-like_dom_sf"/>
</dbReference>
<dbReference type="SUPFAM" id="SSF74788">
    <property type="entry name" value="Cullin repeat-like"/>
    <property type="match status" value="1"/>
</dbReference>
<dbReference type="PANTHER" id="PTHR32428">
    <property type="entry name" value="TARGET OF RAPAMYCIN COMPLEX 2 SUBUNIT BIT61-RELATED"/>
    <property type="match status" value="1"/>
</dbReference>
<dbReference type="AlphaFoldDB" id="A0AAD5XV66"/>
<dbReference type="InterPro" id="IPR013745">
    <property type="entry name" value="Bit61/PRR5"/>
</dbReference>
<dbReference type="Pfam" id="PF08539">
    <property type="entry name" value="HbrB"/>
    <property type="match status" value="1"/>
</dbReference>